<dbReference type="Pfam" id="PF00392">
    <property type="entry name" value="GntR"/>
    <property type="match status" value="1"/>
</dbReference>
<accession>A0A4R8UQ68</accession>
<evidence type="ECO:0000256" key="3">
    <source>
        <dbReference type="ARBA" id="ARBA00023163"/>
    </source>
</evidence>
<evidence type="ECO:0000256" key="2">
    <source>
        <dbReference type="ARBA" id="ARBA00023125"/>
    </source>
</evidence>
<keyword evidence="1" id="KW-0805">Transcription regulation</keyword>
<sequence length="255" mass="27732">MTHKAAFTAVKTVKAYERVVEQIETAISKRELRPGDRLPSERELMLTFEVSRSTIREALRVLESTGLVRSRPGDPRGPEVLQASPAILTKTVSRLVRLETIALSELVEFRIMLEGTACTLAAQHRTELQLQAMRSAVDAMQTEVAHGPIAFSRADVAFHVSVWAASQNQLLQICGEATRGALIDMVTDELDRAPDSRARMELSLAHDREILAAISAGDGATAGRLARSFVIEYYGGIISPQSRAALGNVADEAPA</sequence>
<dbReference type="SUPFAM" id="SSF46785">
    <property type="entry name" value="Winged helix' DNA-binding domain"/>
    <property type="match status" value="1"/>
</dbReference>
<dbReference type="OrthoDB" id="3567645at2"/>
<keyword evidence="3" id="KW-0804">Transcription</keyword>
<dbReference type="SMART" id="SM00345">
    <property type="entry name" value="HTH_GNTR"/>
    <property type="match status" value="1"/>
</dbReference>
<reference evidence="5 6" key="1">
    <citation type="submission" date="2019-03" db="EMBL/GenBank/DDBJ databases">
        <title>Genomics of glacier-inhabiting Cryobacterium strains.</title>
        <authorList>
            <person name="Liu Q."/>
            <person name="Xin Y.-H."/>
        </authorList>
    </citation>
    <scope>NUCLEOTIDE SEQUENCE [LARGE SCALE GENOMIC DNA]</scope>
    <source>
        <strain evidence="5 6">HLT2-23</strain>
    </source>
</reference>
<dbReference type="EMBL" id="SOEY01000034">
    <property type="protein sequence ID" value="TFB68183.1"/>
    <property type="molecule type" value="Genomic_DNA"/>
</dbReference>
<dbReference type="RefSeq" id="WP_134504644.1">
    <property type="nucleotide sequence ID" value="NZ_SOEY01000034.1"/>
</dbReference>
<protein>
    <submittedName>
        <fullName evidence="5">FadR family transcriptional regulator</fullName>
    </submittedName>
</protein>
<dbReference type="Gene3D" id="1.10.10.10">
    <property type="entry name" value="Winged helix-like DNA-binding domain superfamily/Winged helix DNA-binding domain"/>
    <property type="match status" value="1"/>
</dbReference>
<evidence type="ECO:0000313" key="5">
    <source>
        <dbReference type="EMBL" id="TFB68183.1"/>
    </source>
</evidence>
<dbReference type="GO" id="GO:0003677">
    <property type="term" value="F:DNA binding"/>
    <property type="evidence" value="ECO:0007669"/>
    <property type="project" value="UniProtKB-KW"/>
</dbReference>
<evidence type="ECO:0000259" key="4">
    <source>
        <dbReference type="PROSITE" id="PS50949"/>
    </source>
</evidence>
<dbReference type="CDD" id="cd07377">
    <property type="entry name" value="WHTH_GntR"/>
    <property type="match status" value="1"/>
</dbReference>
<name>A0A4R8UQ68_9MICO</name>
<keyword evidence="6" id="KW-1185">Reference proteome</keyword>
<proteinExistence type="predicted"/>
<dbReference type="InterPro" id="IPR000524">
    <property type="entry name" value="Tscrpt_reg_HTH_GntR"/>
</dbReference>
<organism evidence="5 6">
    <name type="scientific">Cryobacterium glaciale</name>
    <dbReference type="NCBI Taxonomy" id="1259145"/>
    <lineage>
        <taxon>Bacteria</taxon>
        <taxon>Bacillati</taxon>
        <taxon>Actinomycetota</taxon>
        <taxon>Actinomycetes</taxon>
        <taxon>Micrococcales</taxon>
        <taxon>Microbacteriaceae</taxon>
        <taxon>Cryobacterium</taxon>
    </lineage>
</organism>
<dbReference type="InterPro" id="IPR036388">
    <property type="entry name" value="WH-like_DNA-bd_sf"/>
</dbReference>
<feature type="domain" description="HTH gntR-type" evidence="4">
    <location>
        <begin position="13"/>
        <end position="83"/>
    </location>
</feature>
<dbReference type="InterPro" id="IPR008920">
    <property type="entry name" value="TF_FadR/GntR_C"/>
</dbReference>
<dbReference type="PRINTS" id="PR00035">
    <property type="entry name" value="HTHGNTR"/>
</dbReference>
<dbReference type="PANTHER" id="PTHR43537:SF5">
    <property type="entry name" value="UXU OPERON TRANSCRIPTIONAL REGULATOR"/>
    <property type="match status" value="1"/>
</dbReference>
<dbReference type="GO" id="GO:0003700">
    <property type="term" value="F:DNA-binding transcription factor activity"/>
    <property type="evidence" value="ECO:0007669"/>
    <property type="project" value="InterPro"/>
</dbReference>
<comment type="caution">
    <text evidence="5">The sequence shown here is derived from an EMBL/GenBank/DDBJ whole genome shotgun (WGS) entry which is preliminary data.</text>
</comment>
<dbReference type="PANTHER" id="PTHR43537">
    <property type="entry name" value="TRANSCRIPTIONAL REGULATOR, GNTR FAMILY"/>
    <property type="match status" value="1"/>
</dbReference>
<gene>
    <name evidence="5" type="ORF">E3O06_16940</name>
</gene>
<dbReference type="PROSITE" id="PS50949">
    <property type="entry name" value="HTH_GNTR"/>
    <property type="match status" value="1"/>
</dbReference>
<evidence type="ECO:0000256" key="1">
    <source>
        <dbReference type="ARBA" id="ARBA00023015"/>
    </source>
</evidence>
<dbReference type="SUPFAM" id="SSF48008">
    <property type="entry name" value="GntR ligand-binding domain-like"/>
    <property type="match status" value="1"/>
</dbReference>
<dbReference type="Proteomes" id="UP000298173">
    <property type="component" value="Unassembled WGS sequence"/>
</dbReference>
<dbReference type="SMART" id="SM00895">
    <property type="entry name" value="FCD"/>
    <property type="match status" value="1"/>
</dbReference>
<keyword evidence="2" id="KW-0238">DNA-binding</keyword>
<dbReference type="InterPro" id="IPR036390">
    <property type="entry name" value="WH_DNA-bd_sf"/>
</dbReference>
<dbReference type="InterPro" id="IPR011711">
    <property type="entry name" value="GntR_C"/>
</dbReference>
<dbReference type="Gene3D" id="1.20.120.530">
    <property type="entry name" value="GntR ligand-binding domain-like"/>
    <property type="match status" value="1"/>
</dbReference>
<evidence type="ECO:0000313" key="6">
    <source>
        <dbReference type="Proteomes" id="UP000298173"/>
    </source>
</evidence>
<dbReference type="Pfam" id="PF07729">
    <property type="entry name" value="FCD"/>
    <property type="match status" value="1"/>
</dbReference>
<dbReference type="AlphaFoldDB" id="A0A4R8UQ68"/>